<dbReference type="Proteomes" id="UP000663981">
    <property type="component" value="Unassembled WGS sequence"/>
</dbReference>
<evidence type="ECO:0000313" key="1">
    <source>
        <dbReference type="EMBL" id="MBO1514750.1"/>
    </source>
</evidence>
<protein>
    <recommendedName>
        <fullName evidence="3">Type 4 fimbrial biogenesis protein PilX N-terminal domain-containing protein</fullName>
    </recommendedName>
</protein>
<proteinExistence type="predicted"/>
<dbReference type="EMBL" id="JAGDEL010000026">
    <property type="protein sequence ID" value="MBO1514750.1"/>
    <property type="molecule type" value="Genomic_DNA"/>
</dbReference>
<evidence type="ECO:0008006" key="3">
    <source>
        <dbReference type="Google" id="ProtNLM"/>
    </source>
</evidence>
<name>A0ABS3N9N2_9BACI</name>
<accession>A0ABS3N9N2</accession>
<keyword evidence="2" id="KW-1185">Reference proteome</keyword>
<gene>
    <name evidence="1" type="ORF">I7822_24255</name>
</gene>
<dbReference type="RefSeq" id="WP_207981656.1">
    <property type="nucleotide sequence ID" value="NZ_JAGDEL010000026.1"/>
</dbReference>
<sequence length="316" mass="35247">MIVLLTITIFTILGLLVLGFSLNNTKQIITTEQNVKTVDLAEMGITYYDVVLDNLAQSTITEVKKIIVEDSRLGKLQAPEQYKEKTIDIFIDKIQEFNSNPSVLTKSFNISKEDKFSIIIKDINKNSDHSLSITLNSEGSSQNNSKKTISSNVNVSLLNFTINPTDSEGDLGNGIDYTISITEPKDLLSCISSNVEFGTQNCSYTDSIVHLNNPVQDFENKLIVINGHLEGNKTFNKGIIDSTLYIKGNGSFEEPISGIHYSKLYVGGNAEFSNINQKIIDSTLVIMGSANFNQPITLDNNAIFLYWWRRSIKEHK</sequence>
<reference evidence="1 2" key="1">
    <citation type="submission" date="2021-03" db="EMBL/GenBank/DDBJ databases">
        <title>Whole genome sequence of Metabacillus bambusae BG109.</title>
        <authorList>
            <person name="Jeong J.W."/>
        </authorList>
    </citation>
    <scope>NUCLEOTIDE SEQUENCE [LARGE SCALE GENOMIC DNA]</scope>
    <source>
        <strain evidence="1 2">BG109</strain>
    </source>
</reference>
<evidence type="ECO:0000313" key="2">
    <source>
        <dbReference type="Proteomes" id="UP000663981"/>
    </source>
</evidence>
<organism evidence="1 2">
    <name type="scientific">Metabacillus bambusae</name>
    <dbReference type="NCBI Taxonomy" id="2795218"/>
    <lineage>
        <taxon>Bacteria</taxon>
        <taxon>Bacillati</taxon>
        <taxon>Bacillota</taxon>
        <taxon>Bacilli</taxon>
        <taxon>Bacillales</taxon>
        <taxon>Bacillaceae</taxon>
        <taxon>Metabacillus</taxon>
    </lineage>
</organism>
<comment type="caution">
    <text evidence="1">The sequence shown here is derived from an EMBL/GenBank/DDBJ whole genome shotgun (WGS) entry which is preliminary data.</text>
</comment>